<dbReference type="EMBL" id="KN825624">
    <property type="protein sequence ID" value="KIK82476.1"/>
    <property type="molecule type" value="Genomic_DNA"/>
</dbReference>
<evidence type="ECO:0000313" key="2">
    <source>
        <dbReference type="EMBL" id="KIK82476.1"/>
    </source>
</evidence>
<organism evidence="2 3">
    <name type="scientific">Paxillus rubicundulus Ve08.2h10</name>
    <dbReference type="NCBI Taxonomy" id="930991"/>
    <lineage>
        <taxon>Eukaryota</taxon>
        <taxon>Fungi</taxon>
        <taxon>Dikarya</taxon>
        <taxon>Basidiomycota</taxon>
        <taxon>Agaricomycotina</taxon>
        <taxon>Agaricomycetes</taxon>
        <taxon>Agaricomycetidae</taxon>
        <taxon>Boletales</taxon>
        <taxon>Paxilineae</taxon>
        <taxon>Paxillaceae</taxon>
        <taxon>Paxillus</taxon>
    </lineage>
</organism>
<gene>
    <name evidence="2" type="ORF">PAXRUDRAFT_35561</name>
</gene>
<dbReference type="InParanoid" id="A0A0D0DDQ8"/>
<dbReference type="Proteomes" id="UP000054538">
    <property type="component" value="Unassembled WGS sequence"/>
</dbReference>
<reference evidence="2 3" key="1">
    <citation type="submission" date="2014-04" db="EMBL/GenBank/DDBJ databases">
        <authorList>
            <consortium name="DOE Joint Genome Institute"/>
            <person name="Kuo A."/>
            <person name="Kohler A."/>
            <person name="Jargeat P."/>
            <person name="Nagy L.G."/>
            <person name="Floudas D."/>
            <person name="Copeland A."/>
            <person name="Barry K.W."/>
            <person name="Cichocki N."/>
            <person name="Veneault-Fourrey C."/>
            <person name="LaButti K."/>
            <person name="Lindquist E.A."/>
            <person name="Lipzen A."/>
            <person name="Lundell T."/>
            <person name="Morin E."/>
            <person name="Murat C."/>
            <person name="Sun H."/>
            <person name="Tunlid A."/>
            <person name="Henrissat B."/>
            <person name="Grigoriev I.V."/>
            <person name="Hibbett D.S."/>
            <person name="Martin F."/>
            <person name="Nordberg H.P."/>
            <person name="Cantor M.N."/>
            <person name="Hua S.X."/>
        </authorList>
    </citation>
    <scope>NUCLEOTIDE SEQUENCE [LARGE SCALE GENOMIC DNA]</scope>
    <source>
        <strain evidence="2 3">Ve08.2h10</strain>
    </source>
</reference>
<feature type="compositionally biased region" description="Polar residues" evidence="1">
    <location>
        <begin position="49"/>
        <end position="59"/>
    </location>
</feature>
<protein>
    <submittedName>
        <fullName evidence="2">Unplaced genomic scaffold scaffold_802, whole genome shotgun sequence</fullName>
    </submittedName>
</protein>
<dbReference type="HOGENOM" id="CLU_1042443_0_0_1"/>
<accession>A0A0D0DDQ8</accession>
<feature type="region of interest" description="Disordered" evidence="1">
    <location>
        <begin position="1"/>
        <end position="93"/>
    </location>
</feature>
<sequence>MSHSAPTPRGMPYQAQPGARTTSGTHSFPPPFFLTSSESPYEPMDTSEDLLQQPDSPTSLEPPVWPDSRIVSPLPLPSPQYQPQHLSETMPSSGGMVSAPVNYARVIPPTHVGSTIVPSTHSTPIPLIHGAPIPLAQSIPTLVPCRTVQLPPQVCLASKWPCASSTPMTIPTLPAYEPPLNPLQVYQDAHTTWFGQLLIMMVAILHTKHRVWAQNKCLRAKSLIRCAVTLCFESSEGSMMISSSYMKTVSCITHQVIHKDEGSVPYS</sequence>
<evidence type="ECO:0000256" key="1">
    <source>
        <dbReference type="SAM" id="MobiDB-lite"/>
    </source>
</evidence>
<proteinExistence type="predicted"/>
<evidence type="ECO:0000313" key="3">
    <source>
        <dbReference type="Proteomes" id="UP000054538"/>
    </source>
</evidence>
<keyword evidence="3" id="KW-1185">Reference proteome</keyword>
<name>A0A0D0DDQ8_9AGAM</name>
<reference evidence="3" key="2">
    <citation type="submission" date="2015-01" db="EMBL/GenBank/DDBJ databases">
        <title>Evolutionary Origins and Diversification of the Mycorrhizal Mutualists.</title>
        <authorList>
            <consortium name="DOE Joint Genome Institute"/>
            <consortium name="Mycorrhizal Genomics Consortium"/>
            <person name="Kohler A."/>
            <person name="Kuo A."/>
            <person name="Nagy L.G."/>
            <person name="Floudas D."/>
            <person name="Copeland A."/>
            <person name="Barry K.W."/>
            <person name="Cichocki N."/>
            <person name="Veneault-Fourrey C."/>
            <person name="LaButti K."/>
            <person name="Lindquist E.A."/>
            <person name="Lipzen A."/>
            <person name="Lundell T."/>
            <person name="Morin E."/>
            <person name="Murat C."/>
            <person name="Riley R."/>
            <person name="Ohm R."/>
            <person name="Sun H."/>
            <person name="Tunlid A."/>
            <person name="Henrissat B."/>
            <person name="Grigoriev I.V."/>
            <person name="Hibbett D.S."/>
            <person name="Martin F."/>
        </authorList>
    </citation>
    <scope>NUCLEOTIDE SEQUENCE [LARGE SCALE GENOMIC DNA]</scope>
    <source>
        <strain evidence="3">Ve08.2h10</strain>
    </source>
</reference>
<dbReference type="OrthoDB" id="3265985at2759"/>
<dbReference type="AlphaFoldDB" id="A0A0D0DDQ8"/>